<keyword evidence="8 14" id="KW-0106">Calcium</keyword>
<feature type="binding site" evidence="13">
    <location>
        <position position="227"/>
    </location>
    <ligand>
        <name>Zn(2+)</name>
        <dbReference type="ChEBI" id="CHEBI:29105"/>
        <label>2</label>
        <note>catalytic</note>
    </ligand>
</feature>
<evidence type="ECO:0000256" key="1">
    <source>
        <dbReference type="ARBA" id="ARBA00010370"/>
    </source>
</evidence>
<feature type="signal peptide" evidence="17">
    <location>
        <begin position="1"/>
        <end position="31"/>
    </location>
</feature>
<keyword evidence="5" id="KW-0677">Repeat</keyword>
<dbReference type="SMART" id="SM00120">
    <property type="entry name" value="HX"/>
    <property type="match status" value="4"/>
</dbReference>
<accession>A0A8C5AY62</accession>
<name>A0A8C5AY62_GADMO</name>
<dbReference type="Gene3D" id="2.110.10.10">
    <property type="entry name" value="Hemopexin-like domain"/>
    <property type="match status" value="1"/>
</dbReference>
<protein>
    <submittedName>
        <fullName evidence="19">Matrix metallopeptidase 11a</fullName>
    </submittedName>
</protein>
<dbReference type="PROSITE" id="PS00024">
    <property type="entry name" value="HEMOPEXIN"/>
    <property type="match status" value="1"/>
</dbReference>
<feature type="binding site" evidence="14">
    <location>
        <position position="181"/>
    </location>
    <ligand>
        <name>Zn(2+)</name>
        <dbReference type="ChEBI" id="CHEBI:29105"/>
        <label>1</label>
    </ligand>
</feature>
<reference evidence="19" key="1">
    <citation type="submission" date="2025-08" db="UniProtKB">
        <authorList>
            <consortium name="Ensembl"/>
        </authorList>
    </citation>
    <scope>IDENTIFICATION</scope>
</reference>
<dbReference type="PRINTS" id="PR00138">
    <property type="entry name" value="MATRIXIN"/>
</dbReference>
<dbReference type="SUPFAM" id="SSF55486">
    <property type="entry name" value="Metalloproteases ('zincins'), catalytic domain"/>
    <property type="match status" value="1"/>
</dbReference>
<proteinExistence type="inferred from homology"/>
<evidence type="ECO:0000256" key="4">
    <source>
        <dbReference type="ARBA" id="ARBA00022729"/>
    </source>
</evidence>
<evidence type="ECO:0000256" key="15">
    <source>
        <dbReference type="PROSITE-ProRule" id="PRU01011"/>
    </source>
</evidence>
<dbReference type="OMA" id="EWRHRGR"/>
<dbReference type="OrthoDB" id="65569at2759"/>
<evidence type="ECO:0000256" key="3">
    <source>
        <dbReference type="ARBA" id="ARBA00022723"/>
    </source>
</evidence>
<dbReference type="InterPro" id="IPR000585">
    <property type="entry name" value="Hemopexin-like_dom"/>
</dbReference>
<feature type="binding site" evidence="14">
    <location>
        <position position="339"/>
    </location>
    <ligand>
        <name>Ca(2+)</name>
        <dbReference type="ChEBI" id="CHEBI:29108"/>
        <label>4</label>
    </ligand>
</feature>
<dbReference type="InterPro" id="IPR033739">
    <property type="entry name" value="M10A_MMP"/>
</dbReference>
<feature type="binding site" evidence="14">
    <location>
        <position position="166"/>
    </location>
    <ligand>
        <name>Zn(2+)</name>
        <dbReference type="ChEBI" id="CHEBI:29105"/>
        <label>1</label>
    </ligand>
</feature>
<gene>
    <name evidence="19" type="primary">mmp11a</name>
</gene>
<dbReference type="InterPro" id="IPR024079">
    <property type="entry name" value="MetalloPept_cat_dom_sf"/>
</dbReference>
<feature type="binding site" evidence="14">
    <location>
        <position position="433"/>
    </location>
    <ligand>
        <name>Ca(2+)</name>
        <dbReference type="ChEBI" id="CHEBI:29108"/>
        <label>4</label>
    </ligand>
</feature>
<dbReference type="SUPFAM" id="SSF50923">
    <property type="entry name" value="Hemopexin-like domain"/>
    <property type="match status" value="1"/>
</dbReference>
<dbReference type="CDD" id="cd00094">
    <property type="entry name" value="HX"/>
    <property type="match status" value="1"/>
</dbReference>
<feature type="binding site" evidence="14">
    <location>
        <position position="173"/>
    </location>
    <ligand>
        <name>Ca(2+)</name>
        <dbReference type="ChEBI" id="CHEBI:29108"/>
        <label>3</label>
    </ligand>
</feature>
<dbReference type="GO" id="GO:0004222">
    <property type="term" value="F:metalloendopeptidase activity"/>
    <property type="evidence" value="ECO:0007669"/>
    <property type="project" value="InterPro"/>
</dbReference>
<feature type="binding site" evidence="14">
    <location>
        <position position="168"/>
    </location>
    <ligand>
        <name>Zn(2+)</name>
        <dbReference type="ChEBI" id="CHEBI:29105"/>
        <label>1</label>
    </ligand>
</feature>
<evidence type="ECO:0000313" key="19">
    <source>
        <dbReference type="Ensembl" id="ENSGMOP00000038463.1"/>
    </source>
</evidence>
<evidence type="ECO:0000256" key="6">
    <source>
        <dbReference type="ARBA" id="ARBA00022801"/>
    </source>
</evidence>
<keyword evidence="11" id="KW-1015">Disulfide bond</keyword>
<dbReference type="GO" id="GO:0005615">
    <property type="term" value="C:extracellular space"/>
    <property type="evidence" value="ECO:0007669"/>
    <property type="project" value="TreeGrafter"/>
</dbReference>
<evidence type="ECO:0000256" key="12">
    <source>
        <dbReference type="PIRSR" id="PIRSR001191-1"/>
    </source>
</evidence>
<dbReference type="Ensembl" id="ENSGMOT00000070644.1">
    <property type="protein sequence ID" value="ENSGMOP00000038463.1"/>
    <property type="gene ID" value="ENSGMOG00000029500.1"/>
</dbReference>
<dbReference type="SMART" id="SM00235">
    <property type="entry name" value="ZnMc"/>
    <property type="match status" value="1"/>
</dbReference>
<evidence type="ECO:0000256" key="10">
    <source>
        <dbReference type="ARBA" id="ARBA00023145"/>
    </source>
</evidence>
<dbReference type="CDD" id="cd04278">
    <property type="entry name" value="ZnMc_MMP"/>
    <property type="match status" value="1"/>
</dbReference>
<dbReference type="PROSITE" id="PS51642">
    <property type="entry name" value="HEMOPEXIN_2"/>
    <property type="match status" value="3"/>
</dbReference>
<organism evidence="19 20">
    <name type="scientific">Gadus morhua</name>
    <name type="common">Atlantic cod</name>
    <dbReference type="NCBI Taxonomy" id="8049"/>
    <lineage>
        <taxon>Eukaryota</taxon>
        <taxon>Metazoa</taxon>
        <taxon>Chordata</taxon>
        <taxon>Craniata</taxon>
        <taxon>Vertebrata</taxon>
        <taxon>Euteleostomi</taxon>
        <taxon>Actinopterygii</taxon>
        <taxon>Neopterygii</taxon>
        <taxon>Teleostei</taxon>
        <taxon>Neoteleostei</taxon>
        <taxon>Acanthomorphata</taxon>
        <taxon>Zeiogadaria</taxon>
        <taxon>Gadariae</taxon>
        <taxon>Gadiformes</taxon>
        <taxon>Gadoidei</taxon>
        <taxon>Gadidae</taxon>
        <taxon>Gadus</taxon>
    </lineage>
</organism>
<evidence type="ECO:0000256" key="7">
    <source>
        <dbReference type="ARBA" id="ARBA00022833"/>
    </source>
</evidence>
<keyword evidence="2" id="KW-0645">Protease</keyword>
<evidence type="ECO:0000256" key="13">
    <source>
        <dbReference type="PIRSR" id="PIRSR001191-2"/>
    </source>
</evidence>
<dbReference type="Pfam" id="PF00413">
    <property type="entry name" value="Peptidase_M10"/>
    <property type="match status" value="1"/>
</dbReference>
<evidence type="ECO:0000256" key="2">
    <source>
        <dbReference type="ARBA" id="ARBA00022670"/>
    </source>
</evidence>
<evidence type="ECO:0000256" key="16">
    <source>
        <dbReference type="SAM" id="MobiDB-lite"/>
    </source>
</evidence>
<comment type="cofactor">
    <cofactor evidence="14">
        <name>Zn(2+)</name>
        <dbReference type="ChEBI" id="CHEBI:29105"/>
    </cofactor>
    <text evidence="14">Binds 2 Zn(2+) ions per subunit.</text>
</comment>
<dbReference type="GeneTree" id="ENSGT00940000156340"/>
<evidence type="ECO:0000256" key="17">
    <source>
        <dbReference type="SAM" id="SignalP"/>
    </source>
</evidence>
<keyword evidence="3 13" id="KW-0479">Metal-binding</keyword>
<evidence type="ECO:0000256" key="8">
    <source>
        <dbReference type="ARBA" id="ARBA00022837"/>
    </source>
</evidence>
<dbReference type="GO" id="GO:0030198">
    <property type="term" value="P:extracellular matrix organization"/>
    <property type="evidence" value="ECO:0007669"/>
    <property type="project" value="TreeGrafter"/>
</dbReference>
<feature type="repeat" description="Hemopexin" evidence="15">
    <location>
        <begin position="286"/>
        <end position="334"/>
    </location>
</feature>
<keyword evidence="10" id="KW-0865">Zymogen</keyword>
<feature type="binding site" description="in inhibited form" evidence="14">
    <location>
        <position position="82"/>
    </location>
    <ligand>
        <name>Zn(2+)</name>
        <dbReference type="ChEBI" id="CHEBI:29105"/>
        <label>2</label>
        <note>catalytic</note>
    </ligand>
</feature>
<dbReference type="FunFam" id="2.110.10.10:FF:000005">
    <property type="entry name" value="Stromelysin-3 preproprotein"/>
    <property type="match status" value="1"/>
</dbReference>
<dbReference type="InterPro" id="IPR021190">
    <property type="entry name" value="Pept_M10A"/>
</dbReference>
<dbReference type="InterPro" id="IPR018487">
    <property type="entry name" value="Hemopexin-like_repeat"/>
</dbReference>
<feature type="binding site" evidence="14">
    <location>
        <position position="199"/>
    </location>
    <ligand>
        <name>Ca(2+)</name>
        <dbReference type="ChEBI" id="CHEBI:29108"/>
        <label>1</label>
    </ligand>
</feature>
<feature type="domain" description="Peptidase metallopeptidase" evidence="18">
    <location>
        <begin position="103"/>
        <end position="261"/>
    </location>
</feature>
<dbReference type="GO" id="GO:0006508">
    <property type="term" value="P:proteolysis"/>
    <property type="evidence" value="ECO:0007669"/>
    <property type="project" value="UniProtKB-KW"/>
</dbReference>
<feature type="active site" evidence="12">
    <location>
        <position position="218"/>
    </location>
</feature>
<dbReference type="PANTHER" id="PTHR10201">
    <property type="entry name" value="MATRIX METALLOPROTEINASE"/>
    <property type="match status" value="1"/>
</dbReference>
<dbReference type="PANTHER" id="PTHR10201:SF20">
    <property type="entry name" value="STROMELYSIN-3"/>
    <property type="match status" value="1"/>
</dbReference>
<keyword evidence="20" id="KW-1185">Reference proteome</keyword>
<feature type="binding site" evidence="14">
    <location>
        <position position="156"/>
    </location>
    <ligand>
        <name>Ca(2+)</name>
        <dbReference type="ChEBI" id="CHEBI:29108"/>
        <label>2</label>
    </ligand>
</feature>
<comment type="cofactor">
    <cofactor evidence="14">
        <name>Ca(2+)</name>
        <dbReference type="ChEBI" id="CHEBI:29108"/>
    </cofactor>
    <text evidence="14">Can bind about 5 Ca(2+) ions per subunit.</text>
</comment>
<dbReference type="InterPro" id="IPR036375">
    <property type="entry name" value="Hemopexin-like_dom_sf"/>
</dbReference>
<dbReference type="Gene3D" id="3.40.390.10">
    <property type="entry name" value="Collagenase (Catalytic Domain)"/>
    <property type="match status" value="1"/>
</dbReference>
<evidence type="ECO:0000256" key="9">
    <source>
        <dbReference type="ARBA" id="ARBA00023049"/>
    </source>
</evidence>
<dbReference type="InterPro" id="IPR006026">
    <property type="entry name" value="Peptidase_Metallo"/>
</dbReference>
<keyword evidence="6" id="KW-0378">Hydrolase</keyword>
<dbReference type="PIRSF" id="PIRSF001191">
    <property type="entry name" value="Peptidase_M10A_matrix"/>
    <property type="match status" value="1"/>
</dbReference>
<feature type="binding site" evidence="14">
    <location>
        <position position="174"/>
    </location>
    <ligand>
        <name>Ca(2+)</name>
        <dbReference type="ChEBI" id="CHEBI:29108"/>
        <label>3</label>
    </ligand>
</feature>
<feature type="repeat" description="Hemopexin" evidence="15">
    <location>
        <begin position="429"/>
        <end position="476"/>
    </location>
</feature>
<dbReference type="Pfam" id="PF00045">
    <property type="entry name" value="Hemopexin"/>
    <property type="match status" value="4"/>
</dbReference>
<feature type="binding site" evidence="14">
    <location>
        <position position="294"/>
    </location>
    <ligand>
        <name>Ca(2+)</name>
        <dbReference type="ChEBI" id="CHEBI:29108"/>
        <label>4</label>
    </ligand>
</feature>
<dbReference type="AlphaFoldDB" id="A0A8C5AY62"/>
<feature type="binding site" evidence="13">
    <location>
        <position position="221"/>
    </location>
    <ligand>
        <name>Zn(2+)</name>
        <dbReference type="ChEBI" id="CHEBI:29105"/>
        <label>2</label>
        <note>catalytic</note>
    </ligand>
</feature>
<feature type="binding site" evidence="14">
    <location>
        <position position="199"/>
    </location>
    <ligand>
        <name>Ca(2+)</name>
        <dbReference type="ChEBI" id="CHEBI:29108"/>
        <label>3</label>
    </ligand>
</feature>
<feature type="repeat" description="Hemopexin" evidence="15">
    <location>
        <begin position="335"/>
        <end position="379"/>
    </location>
</feature>
<keyword evidence="4 17" id="KW-0732">Signal</keyword>
<feature type="binding site" evidence="14">
    <location>
        <position position="341"/>
    </location>
    <ligand>
        <name>Ca(2+)</name>
        <dbReference type="ChEBI" id="CHEBI:29108"/>
        <label>5</label>
    </ligand>
</feature>
<dbReference type="Proteomes" id="UP000694546">
    <property type="component" value="Chromosome 6"/>
</dbReference>
<dbReference type="GO" id="GO:0030574">
    <property type="term" value="P:collagen catabolic process"/>
    <property type="evidence" value="ECO:0007669"/>
    <property type="project" value="TreeGrafter"/>
</dbReference>
<feature type="chain" id="PRO_5034488615" evidence="17">
    <location>
        <begin position="32"/>
        <end position="480"/>
    </location>
</feature>
<keyword evidence="7 13" id="KW-0862">Zinc</keyword>
<feature type="binding site" evidence="14">
    <location>
        <position position="194"/>
    </location>
    <ligand>
        <name>Zn(2+)</name>
        <dbReference type="ChEBI" id="CHEBI:29105"/>
        <label>1</label>
    </ligand>
</feature>
<feature type="binding site" evidence="14">
    <location>
        <position position="196"/>
    </location>
    <ligand>
        <name>Ca(2+)</name>
        <dbReference type="ChEBI" id="CHEBI:29108"/>
        <label>3</label>
    </ligand>
</feature>
<dbReference type="GO" id="GO:0008270">
    <property type="term" value="F:zinc ion binding"/>
    <property type="evidence" value="ECO:0007669"/>
    <property type="project" value="InterPro"/>
</dbReference>
<comment type="similarity">
    <text evidence="1">Belongs to the peptidase M10A family.</text>
</comment>
<evidence type="ECO:0000256" key="14">
    <source>
        <dbReference type="PIRSR" id="PIRSR621190-2"/>
    </source>
</evidence>
<feature type="binding site" evidence="13">
    <location>
        <position position="217"/>
    </location>
    <ligand>
        <name>Zn(2+)</name>
        <dbReference type="ChEBI" id="CHEBI:29105"/>
        <label>2</label>
        <note>catalytic</note>
    </ligand>
</feature>
<keyword evidence="9" id="KW-0482">Metalloprotease</keyword>
<feature type="binding site" evidence="14">
    <location>
        <position position="235"/>
    </location>
    <ligand>
        <name>Zn(2+)</name>
        <dbReference type="ChEBI" id="CHEBI:29105"/>
        <label>2</label>
        <note>catalytic</note>
    </ligand>
</feature>
<evidence type="ECO:0000313" key="20">
    <source>
        <dbReference type="Proteomes" id="UP000694546"/>
    </source>
</evidence>
<feature type="binding site" evidence="14">
    <location>
        <position position="192"/>
    </location>
    <ligand>
        <name>Ca(2+)</name>
        <dbReference type="ChEBI" id="CHEBI:29108"/>
        <label>2</label>
    </ligand>
</feature>
<evidence type="ECO:0000256" key="5">
    <source>
        <dbReference type="ARBA" id="ARBA00022737"/>
    </source>
</evidence>
<sequence length="480" mass="55035">MRMMMMMMMMRTGPVFWCFFTLLCLRGMLHCSPVLRGGASEQSAAAPGSDRFPVLRKRGRETPTKDPGPQSNSSQAWSRLRCGVPDFPGPVHLSGRRKRFVVYGGRWEKTDLTYKIVRFPWQMGEDKVRRVLQEALRVWSEVTPLTFTELRSGKADIVIDFTRYWHGDSLPFDGPGGILAHAFFPKTHRQGDIHFDYDESWTLGNDMGTDLLQVAAHEFGHVLGLQHSREPGAVMSAYYTFSYPLELSRDDRQGIQYLYGARPQAPTLAPPRPPPPVNPETNEITPDACHTDFDAVSMIRGELFFFKSGYVWRIRDGYLERGYPALASRHWKGIPDTVDAAFEDQTGNIWFFQGNNYWVFDAERPIRGPESIRGLGLSVSHLQAALRWGQDSNYNTYLFQSGSYWKLSPSEGRVESVYPHSMQDWSGIPHDVDAAFKDIYGYAHFIRGRQYWKFDPVARNSLEGYPRYIGQDFFSCRQKK</sequence>
<reference evidence="19" key="2">
    <citation type="submission" date="2025-09" db="UniProtKB">
        <authorList>
            <consortium name="Ensembl"/>
        </authorList>
    </citation>
    <scope>IDENTIFICATION</scope>
</reference>
<feature type="binding site" evidence="14">
    <location>
        <position position="385"/>
    </location>
    <ligand>
        <name>Ca(2+)</name>
        <dbReference type="ChEBI" id="CHEBI:29108"/>
        <label>5</label>
    </ligand>
</feature>
<dbReference type="InterPro" id="IPR001818">
    <property type="entry name" value="Pept_M10_metallopeptidase"/>
</dbReference>
<evidence type="ECO:0000259" key="18">
    <source>
        <dbReference type="SMART" id="SM00235"/>
    </source>
</evidence>
<evidence type="ECO:0000256" key="11">
    <source>
        <dbReference type="ARBA" id="ARBA00023157"/>
    </source>
</evidence>
<dbReference type="InterPro" id="IPR018486">
    <property type="entry name" value="Hemopexin_CS"/>
</dbReference>
<feature type="region of interest" description="Disordered" evidence="16">
    <location>
        <begin position="39"/>
        <end position="76"/>
    </location>
</feature>
<dbReference type="GO" id="GO:0031012">
    <property type="term" value="C:extracellular matrix"/>
    <property type="evidence" value="ECO:0007669"/>
    <property type="project" value="InterPro"/>
</dbReference>